<dbReference type="GO" id="GO:0009507">
    <property type="term" value="C:chloroplast"/>
    <property type="evidence" value="ECO:0007669"/>
    <property type="project" value="TreeGrafter"/>
</dbReference>
<proteinExistence type="predicted"/>
<evidence type="ECO:0000256" key="1">
    <source>
        <dbReference type="SAM" id="MobiDB-lite"/>
    </source>
</evidence>
<dbReference type="Pfam" id="PF11523">
    <property type="entry name" value="DUF3223"/>
    <property type="match status" value="1"/>
</dbReference>
<feature type="compositionally biased region" description="Polar residues" evidence="1">
    <location>
        <begin position="79"/>
        <end position="99"/>
    </location>
</feature>
<feature type="region of interest" description="Disordered" evidence="1">
    <location>
        <begin position="48"/>
        <end position="99"/>
    </location>
</feature>
<dbReference type="GO" id="GO:0009658">
    <property type="term" value="P:chloroplast organization"/>
    <property type="evidence" value="ECO:0007669"/>
    <property type="project" value="TreeGrafter"/>
</dbReference>
<reference evidence="2" key="1">
    <citation type="submission" date="2014-09" db="EMBL/GenBank/DDBJ databases">
        <authorList>
            <person name="Magalhaes I.L.F."/>
            <person name="Oliveira U."/>
            <person name="Santos F.R."/>
            <person name="Vidigal T.H.D.A."/>
            <person name="Brescovit A.D."/>
            <person name="Santos A.J."/>
        </authorList>
    </citation>
    <scope>NUCLEOTIDE SEQUENCE</scope>
    <source>
        <tissue evidence="2">Shoot tissue taken approximately 20 cm above the soil surface</tissue>
    </source>
</reference>
<protein>
    <submittedName>
        <fullName evidence="2">Uncharacterized protein</fullName>
    </submittedName>
</protein>
<organism evidence="2">
    <name type="scientific">Arundo donax</name>
    <name type="common">Giant reed</name>
    <name type="synonym">Donax arundinaceus</name>
    <dbReference type="NCBI Taxonomy" id="35708"/>
    <lineage>
        <taxon>Eukaryota</taxon>
        <taxon>Viridiplantae</taxon>
        <taxon>Streptophyta</taxon>
        <taxon>Embryophyta</taxon>
        <taxon>Tracheophyta</taxon>
        <taxon>Spermatophyta</taxon>
        <taxon>Magnoliopsida</taxon>
        <taxon>Liliopsida</taxon>
        <taxon>Poales</taxon>
        <taxon>Poaceae</taxon>
        <taxon>PACMAD clade</taxon>
        <taxon>Arundinoideae</taxon>
        <taxon>Arundineae</taxon>
        <taxon>Arundo</taxon>
    </lineage>
</organism>
<sequence>MEYETVYWPSVSEKATKARWSSPATRQDDKPSWCRENVAGAQNFAIAESSSSGGWNRKTSTFGRGGGRTVRKSEGSHRGGSNSRNWKAQKNSSARQGGNYSFSPMEQQIYVQVEPIVKNVKRIIRESRDGIKLSPEDELFIVRNILMYHPEKDKKMAGQGNYIMVAKHQQYHSSRCLYVASSDGSCSDFSYKKCLENFIKIHYPGAADSFCRKYFK</sequence>
<dbReference type="PANTHER" id="PTHR33415">
    <property type="entry name" value="PROTEIN EMBRYO DEFECTIVE 514"/>
    <property type="match status" value="1"/>
</dbReference>
<dbReference type="GO" id="GO:1901259">
    <property type="term" value="P:chloroplast rRNA processing"/>
    <property type="evidence" value="ECO:0007669"/>
    <property type="project" value="TreeGrafter"/>
</dbReference>
<reference evidence="2" key="2">
    <citation type="journal article" date="2015" name="Data Brief">
        <title>Shoot transcriptome of the giant reed, Arundo donax.</title>
        <authorList>
            <person name="Barrero R.A."/>
            <person name="Guerrero F.D."/>
            <person name="Moolhuijzen P."/>
            <person name="Goolsby J.A."/>
            <person name="Tidwell J."/>
            <person name="Bellgard S.E."/>
            <person name="Bellgard M.I."/>
        </authorList>
    </citation>
    <scope>NUCLEOTIDE SEQUENCE</scope>
    <source>
        <tissue evidence="2">Shoot tissue taken approximately 20 cm above the soil surface</tissue>
    </source>
</reference>
<dbReference type="EMBL" id="GBRH01211259">
    <property type="protein sequence ID" value="JAD86636.1"/>
    <property type="molecule type" value="Transcribed_RNA"/>
</dbReference>
<accession>A0A0A9DFQ9</accession>
<evidence type="ECO:0000313" key="2">
    <source>
        <dbReference type="EMBL" id="JAD86636.1"/>
    </source>
</evidence>
<dbReference type="InterPro" id="IPR044673">
    <property type="entry name" value="DCL-like"/>
</dbReference>
<dbReference type="PANTHER" id="PTHR33415:SF4">
    <property type="entry name" value="DCL PROTEIN (DUF3223)"/>
    <property type="match status" value="1"/>
</dbReference>
<feature type="compositionally biased region" description="Polar residues" evidence="1">
    <location>
        <begin position="48"/>
        <end position="62"/>
    </location>
</feature>
<name>A0A0A9DFQ9_ARUDO</name>
<dbReference type="Gene3D" id="3.10.450.40">
    <property type="match status" value="1"/>
</dbReference>
<dbReference type="AlphaFoldDB" id="A0A0A9DFQ9"/>